<dbReference type="EMBL" id="VSRR010123354">
    <property type="protein sequence ID" value="MPD00533.1"/>
    <property type="molecule type" value="Genomic_DNA"/>
</dbReference>
<evidence type="ECO:0000313" key="2">
    <source>
        <dbReference type="Proteomes" id="UP000324222"/>
    </source>
</evidence>
<organism evidence="1 2">
    <name type="scientific">Portunus trituberculatus</name>
    <name type="common">Swimming crab</name>
    <name type="synonym">Neptunus trituberculatus</name>
    <dbReference type="NCBI Taxonomy" id="210409"/>
    <lineage>
        <taxon>Eukaryota</taxon>
        <taxon>Metazoa</taxon>
        <taxon>Ecdysozoa</taxon>
        <taxon>Arthropoda</taxon>
        <taxon>Crustacea</taxon>
        <taxon>Multicrustacea</taxon>
        <taxon>Malacostraca</taxon>
        <taxon>Eumalacostraca</taxon>
        <taxon>Eucarida</taxon>
        <taxon>Decapoda</taxon>
        <taxon>Pleocyemata</taxon>
        <taxon>Brachyura</taxon>
        <taxon>Eubrachyura</taxon>
        <taxon>Portunoidea</taxon>
        <taxon>Portunidae</taxon>
        <taxon>Portuninae</taxon>
        <taxon>Portunus</taxon>
    </lineage>
</organism>
<comment type="caution">
    <text evidence="1">The sequence shown here is derived from an EMBL/GenBank/DDBJ whole genome shotgun (WGS) entry which is preliminary data.</text>
</comment>
<dbReference type="Proteomes" id="UP000324222">
    <property type="component" value="Unassembled WGS sequence"/>
</dbReference>
<protein>
    <submittedName>
        <fullName evidence="1">Uncharacterized protein</fullName>
    </submittedName>
</protein>
<keyword evidence="2" id="KW-1185">Reference proteome</keyword>
<gene>
    <name evidence="1" type="ORF">E2C01_096009</name>
</gene>
<sequence length="124" mass="14081">MAWMIQTKRQKCAAVTGELNLGTLIIQHVRKGSGSWTLGGGRTAGGGRWLIHVSAHVTKRETWERVSGWKPGHHLHHHHHLHRRLHRSPHSTWQDSSGIIGVLEWQRHTKEELNAADTLVLARL</sequence>
<name>A0A5B7JWV4_PORTR</name>
<dbReference type="AlphaFoldDB" id="A0A5B7JWV4"/>
<evidence type="ECO:0000313" key="1">
    <source>
        <dbReference type="EMBL" id="MPD00533.1"/>
    </source>
</evidence>
<reference evidence="1 2" key="1">
    <citation type="submission" date="2019-05" db="EMBL/GenBank/DDBJ databases">
        <title>Another draft genome of Portunus trituberculatus and its Hox gene families provides insights of decapod evolution.</title>
        <authorList>
            <person name="Jeong J.-H."/>
            <person name="Song I."/>
            <person name="Kim S."/>
            <person name="Choi T."/>
            <person name="Kim D."/>
            <person name="Ryu S."/>
            <person name="Kim W."/>
        </authorList>
    </citation>
    <scope>NUCLEOTIDE SEQUENCE [LARGE SCALE GENOMIC DNA]</scope>
    <source>
        <tissue evidence="1">Muscle</tissue>
    </source>
</reference>
<proteinExistence type="predicted"/>
<accession>A0A5B7JWV4</accession>